<evidence type="ECO:0008006" key="4">
    <source>
        <dbReference type="Google" id="ProtNLM"/>
    </source>
</evidence>
<reference evidence="2 3" key="1">
    <citation type="submission" date="2014-02" db="EMBL/GenBank/DDBJ databases">
        <title>The genome announcement of Streptomyces toyocaensis NRRL15009.</title>
        <authorList>
            <person name="Hong H.-J."/>
            <person name="Kwun M.J."/>
        </authorList>
    </citation>
    <scope>NUCLEOTIDE SEQUENCE [LARGE SCALE GENOMIC DNA]</scope>
    <source>
        <strain evidence="2 3">NRRL 15009</strain>
    </source>
</reference>
<comment type="caution">
    <text evidence="2">The sequence shown here is derived from an EMBL/GenBank/DDBJ whole genome shotgun (WGS) entry which is preliminary data.</text>
</comment>
<dbReference type="OrthoDB" id="3427828at2"/>
<organism evidence="2 3">
    <name type="scientific">Streptomyces toyocaensis</name>
    <dbReference type="NCBI Taxonomy" id="55952"/>
    <lineage>
        <taxon>Bacteria</taxon>
        <taxon>Bacillati</taxon>
        <taxon>Actinomycetota</taxon>
        <taxon>Actinomycetes</taxon>
        <taxon>Kitasatosporales</taxon>
        <taxon>Streptomycetaceae</taxon>
        <taxon>Streptomyces</taxon>
    </lineage>
</organism>
<dbReference type="EMBL" id="JFCB01000002">
    <property type="protein sequence ID" value="KES08404.1"/>
    <property type="molecule type" value="Genomic_DNA"/>
</dbReference>
<dbReference type="PROSITE" id="PS51257">
    <property type="entry name" value="PROKAR_LIPOPROTEIN"/>
    <property type="match status" value="1"/>
</dbReference>
<evidence type="ECO:0000313" key="3">
    <source>
        <dbReference type="Proteomes" id="UP000028341"/>
    </source>
</evidence>
<dbReference type="Proteomes" id="UP000028341">
    <property type="component" value="Unassembled WGS sequence"/>
</dbReference>
<keyword evidence="3" id="KW-1185">Reference proteome</keyword>
<dbReference type="AlphaFoldDB" id="A0A081XXY1"/>
<gene>
    <name evidence="2" type="ORF">BU52_05095</name>
</gene>
<dbReference type="InterPro" id="IPR029046">
    <property type="entry name" value="LolA/LolB/LppX"/>
</dbReference>
<evidence type="ECO:0000256" key="1">
    <source>
        <dbReference type="SAM" id="MobiDB-lite"/>
    </source>
</evidence>
<dbReference type="STRING" id="55952.BU52_05095"/>
<feature type="region of interest" description="Disordered" evidence="1">
    <location>
        <begin position="31"/>
        <end position="58"/>
    </location>
</feature>
<dbReference type="eggNOG" id="ENOG50333DA">
    <property type="taxonomic scope" value="Bacteria"/>
</dbReference>
<sequence>MGLRMRRRGTKAGTITMAAVMGSLVLTGCGGDGESEGKGDASPSATVGRGSGQEQGTTAVRAAYDKTAEAESARMTVRMKMAAEGRTVTSDGEGVLDLAGGDSVMTVEAQGERLEQRVVDEVLYQKAPGQKTPGGRPWIKIDLRKVAEQQGVNNQQIGDPAQTAAYAKAITDKDVTEVGTEKVDGVNTTHYRVSVDVARLPGGDQMRKQLGPTLPMQVWLDDEGRLRRQQIDMTVKAPASASAKPDGGAAPRQLEMTTVMEFSDFGTEVDAEAPRADQVTDMTDRVLRGGRQQG</sequence>
<dbReference type="Gene3D" id="2.50.20.20">
    <property type="match status" value="1"/>
</dbReference>
<dbReference type="SUPFAM" id="SSF89392">
    <property type="entry name" value="Prokaryotic lipoproteins and lipoprotein localization factors"/>
    <property type="match status" value="1"/>
</dbReference>
<proteinExistence type="predicted"/>
<evidence type="ECO:0000313" key="2">
    <source>
        <dbReference type="EMBL" id="KES08404.1"/>
    </source>
</evidence>
<protein>
    <recommendedName>
        <fullName evidence="4">Lipoprotein</fullName>
    </recommendedName>
</protein>
<name>A0A081XXY1_STRTO</name>
<accession>A0A081XXY1</accession>